<dbReference type="GO" id="GO:0005743">
    <property type="term" value="C:mitochondrial inner membrane"/>
    <property type="evidence" value="ECO:0007669"/>
    <property type="project" value="UniProtKB-SubCell"/>
</dbReference>
<evidence type="ECO:0000256" key="8">
    <source>
        <dbReference type="ARBA" id="ARBA00023128"/>
    </source>
</evidence>
<dbReference type="InterPro" id="IPR023272">
    <property type="entry name" value="Cyt_c_oxidase_suVIIB_dom_sf"/>
</dbReference>
<evidence type="ECO:0000313" key="13">
    <source>
        <dbReference type="EMBL" id="KAJ8385399.1"/>
    </source>
</evidence>
<dbReference type="EMBL" id="JAINUG010000251">
    <property type="protein sequence ID" value="KAJ8385399.1"/>
    <property type="molecule type" value="Genomic_DNA"/>
</dbReference>
<keyword evidence="6" id="KW-0809">Transit peptide</keyword>
<comment type="caution">
    <text evidence="13">The sequence shown here is derived from an EMBL/GenBank/DDBJ whole genome shotgun (WGS) entry which is preliminary data.</text>
</comment>
<keyword evidence="5" id="KW-0999">Mitochondrion inner membrane</keyword>
<dbReference type="Gene3D" id="4.10.51.10">
    <property type="entry name" value="Cytochrome C Oxidase, chain K"/>
    <property type="match status" value="1"/>
</dbReference>
<dbReference type="AlphaFoldDB" id="A0AAD7RJJ1"/>
<evidence type="ECO:0000256" key="7">
    <source>
        <dbReference type="ARBA" id="ARBA00022989"/>
    </source>
</evidence>
<comment type="pathway">
    <text evidence="2">Energy metabolism; oxidative phosphorylation.</text>
</comment>
<dbReference type="GO" id="GO:0006123">
    <property type="term" value="P:mitochondrial electron transport, cytochrome c to oxygen"/>
    <property type="evidence" value="ECO:0007669"/>
    <property type="project" value="InterPro"/>
</dbReference>
<keyword evidence="9 12" id="KW-0472">Membrane</keyword>
<evidence type="ECO:0000256" key="12">
    <source>
        <dbReference type="SAM" id="Phobius"/>
    </source>
</evidence>
<evidence type="ECO:0000256" key="5">
    <source>
        <dbReference type="ARBA" id="ARBA00022792"/>
    </source>
</evidence>
<dbReference type="PANTHER" id="PTHR16716:SF0">
    <property type="entry name" value="CYTOCHROME C OXIDASE SUBUNIT 7B, MITOCHONDRIAL"/>
    <property type="match status" value="1"/>
</dbReference>
<keyword evidence="14" id="KW-1185">Reference proteome</keyword>
<evidence type="ECO:0000313" key="14">
    <source>
        <dbReference type="Proteomes" id="UP001221898"/>
    </source>
</evidence>
<evidence type="ECO:0000256" key="3">
    <source>
        <dbReference type="ARBA" id="ARBA00007351"/>
    </source>
</evidence>
<gene>
    <name evidence="13" type="ORF">AAFF_G00189250</name>
</gene>
<evidence type="ECO:0000256" key="2">
    <source>
        <dbReference type="ARBA" id="ARBA00004673"/>
    </source>
</evidence>
<dbReference type="FunFam" id="4.10.51.10:FF:000001">
    <property type="entry name" value="Cytochrome c oxidase subunit 7B, mitochondrial"/>
    <property type="match status" value="1"/>
</dbReference>
<comment type="similarity">
    <text evidence="3">Belongs to the cytochrome c oxidase VIIb family.</text>
</comment>
<name>A0AAD7RJJ1_9TELE</name>
<sequence>MFRFAKAALNLTAQGARRVAVRHESHNVAPTFHTKYGNMMILSGTVFCIAVWSYVVTQTGITWNLSPVGKVTPKEWKGIGGSEEEEE</sequence>
<dbReference type="InterPro" id="IPR008433">
    <property type="entry name" value="Cyt_c_oxidase_suVIIB"/>
</dbReference>
<comment type="subcellular location">
    <subcellularLocation>
        <location evidence="1">Mitochondrion inner membrane</location>
        <topology evidence="1">Single-pass membrane protein</topology>
    </subcellularLocation>
</comment>
<keyword evidence="8" id="KW-0496">Mitochondrion</keyword>
<evidence type="ECO:0000256" key="10">
    <source>
        <dbReference type="ARBA" id="ARBA00040623"/>
    </source>
</evidence>
<dbReference type="Proteomes" id="UP001221898">
    <property type="component" value="Unassembled WGS sequence"/>
</dbReference>
<evidence type="ECO:0000256" key="4">
    <source>
        <dbReference type="ARBA" id="ARBA00022692"/>
    </source>
</evidence>
<protein>
    <recommendedName>
        <fullName evidence="10">Cytochrome c oxidase subunit 7B, mitochondrial</fullName>
    </recommendedName>
    <alternativeName>
        <fullName evidence="11">Cytochrome c oxidase polypeptide VIIb</fullName>
    </alternativeName>
</protein>
<dbReference type="SUPFAM" id="SSF81423">
    <property type="entry name" value="Mitochondrial cytochrome c oxidase subunit VIIb"/>
    <property type="match status" value="1"/>
</dbReference>
<keyword evidence="4 12" id="KW-0812">Transmembrane</keyword>
<proteinExistence type="inferred from homology"/>
<evidence type="ECO:0000256" key="1">
    <source>
        <dbReference type="ARBA" id="ARBA00004434"/>
    </source>
</evidence>
<accession>A0AAD7RJJ1</accession>
<feature type="transmembrane region" description="Helical" evidence="12">
    <location>
        <begin position="36"/>
        <end position="56"/>
    </location>
</feature>
<reference evidence="13" key="1">
    <citation type="journal article" date="2023" name="Science">
        <title>Genome structures resolve the early diversification of teleost fishes.</title>
        <authorList>
            <person name="Parey E."/>
            <person name="Louis A."/>
            <person name="Montfort J."/>
            <person name="Bouchez O."/>
            <person name="Roques C."/>
            <person name="Iampietro C."/>
            <person name="Lluch J."/>
            <person name="Castinel A."/>
            <person name="Donnadieu C."/>
            <person name="Desvignes T."/>
            <person name="Floi Bucao C."/>
            <person name="Jouanno E."/>
            <person name="Wen M."/>
            <person name="Mejri S."/>
            <person name="Dirks R."/>
            <person name="Jansen H."/>
            <person name="Henkel C."/>
            <person name="Chen W.J."/>
            <person name="Zahm M."/>
            <person name="Cabau C."/>
            <person name="Klopp C."/>
            <person name="Thompson A.W."/>
            <person name="Robinson-Rechavi M."/>
            <person name="Braasch I."/>
            <person name="Lecointre G."/>
            <person name="Bobe J."/>
            <person name="Postlethwait J.H."/>
            <person name="Berthelot C."/>
            <person name="Roest Crollius H."/>
            <person name="Guiguen Y."/>
        </authorList>
    </citation>
    <scope>NUCLEOTIDE SEQUENCE</scope>
    <source>
        <strain evidence="13">NC1722</strain>
    </source>
</reference>
<evidence type="ECO:0000256" key="6">
    <source>
        <dbReference type="ARBA" id="ARBA00022946"/>
    </source>
</evidence>
<evidence type="ECO:0000256" key="11">
    <source>
        <dbReference type="ARBA" id="ARBA00041642"/>
    </source>
</evidence>
<keyword evidence="7 12" id="KW-1133">Transmembrane helix</keyword>
<organism evidence="13 14">
    <name type="scientific">Aldrovandia affinis</name>
    <dbReference type="NCBI Taxonomy" id="143900"/>
    <lineage>
        <taxon>Eukaryota</taxon>
        <taxon>Metazoa</taxon>
        <taxon>Chordata</taxon>
        <taxon>Craniata</taxon>
        <taxon>Vertebrata</taxon>
        <taxon>Euteleostomi</taxon>
        <taxon>Actinopterygii</taxon>
        <taxon>Neopterygii</taxon>
        <taxon>Teleostei</taxon>
        <taxon>Notacanthiformes</taxon>
        <taxon>Halosauridae</taxon>
        <taxon>Aldrovandia</taxon>
    </lineage>
</organism>
<evidence type="ECO:0000256" key="9">
    <source>
        <dbReference type="ARBA" id="ARBA00023136"/>
    </source>
</evidence>
<dbReference type="PANTHER" id="PTHR16716">
    <property type="entry name" value="CYTOCHROME C OXIDASE SUBUNIT 7B, MITOCHONDRIAL"/>
    <property type="match status" value="1"/>
</dbReference>
<dbReference type="Pfam" id="PF05392">
    <property type="entry name" value="COX7B"/>
    <property type="match status" value="1"/>
</dbReference>